<reference evidence="1 2" key="1">
    <citation type="submission" date="2024-09" db="EMBL/GenBank/DDBJ databases">
        <authorList>
            <person name="Sun Q."/>
            <person name="Mori K."/>
        </authorList>
    </citation>
    <scope>NUCLEOTIDE SEQUENCE [LARGE SCALE GENOMIC DNA]</scope>
    <source>
        <strain evidence="1 2">TBRC 1432</strain>
    </source>
</reference>
<evidence type="ECO:0000313" key="1">
    <source>
        <dbReference type="EMBL" id="MFC0546535.1"/>
    </source>
</evidence>
<proteinExistence type="predicted"/>
<dbReference type="RefSeq" id="WP_273936775.1">
    <property type="nucleotide sequence ID" value="NZ_CP097263.1"/>
</dbReference>
<evidence type="ECO:0000313" key="2">
    <source>
        <dbReference type="Proteomes" id="UP001589810"/>
    </source>
</evidence>
<dbReference type="Proteomes" id="UP001589810">
    <property type="component" value="Unassembled WGS sequence"/>
</dbReference>
<gene>
    <name evidence="1" type="ORF">ACFFH7_33825</name>
</gene>
<keyword evidence="2" id="KW-1185">Reference proteome</keyword>
<name>A0ABV6N1T7_9PSEU</name>
<sequence>MQRGHAATGPGADERGLVMARRTFTPAQVAEMLARWHRGDSTTDVAAAVGVDRKTVKKYADCALAAGIRPGSSPLTSADWTLLIARRHPVITQPRLRRTTWRELDQNREFIAELRAAGLPQERIWRRLRAERGVVSSLATLKRWVAENLPTPEFADAVR</sequence>
<comment type="caution">
    <text evidence="1">The sequence shown here is derived from an EMBL/GenBank/DDBJ whole genome shotgun (WGS) entry which is preliminary data.</text>
</comment>
<accession>A0ABV6N1T7</accession>
<dbReference type="EMBL" id="JBHLUD010000013">
    <property type="protein sequence ID" value="MFC0546535.1"/>
    <property type="molecule type" value="Genomic_DNA"/>
</dbReference>
<evidence type="ECO:0008006" key="3">
    <source>
        <dbReference type="Google" id="ProtNLM"/>
    </source>
</evidence>
<protein>
    <recommendedName>
        <fullName evidence="3">Transposase</fullName>
    </recommendedName>
</protein>
<organism evidence="1 2">
    <name type="scientific">Kutzneria chonburiensis</name>
    <dbReference type="NCBI Taxonomy" id="1483604"/>
    <lineage>
        <taxon>Bacteria</taxon>
        <taxon>Bacillati</taxon>
        <taxon>Actinomycetota</taxon>
        <taxon>Actinomycetes</taxon>
        <taxon>Pseudonocardiales</taxon>
        <taxon>Pseudonocardiaceae</taxon>
        <taxon>Kutzneria</taxon>
    </lineage>
</organism>